<organism evidence="2 3">
    <name type="scientific">Megasphaera hominis</name>
    <dbReference type="NCBI Taxonomy" id="159836"/>
    <lineage>
        <taxon>Bacteria</taxon>
        <taxon>Bacillati</taxon>
        <taxon>Bacillota</taxon>
        <taxon>Negativicutes</taxon>
        <taxon>Veillonellales</taxon>
        <taxon>Veillonellaceae</taxon>
        <taxon>Megasphaera</taxon>
    </lineage>
</organism>
<evidence type="ECO:0000313" key="3">
    <source>
        <dbReference type="Proteomes" id="UP000606870"/>
    </source>
</evidence>
<name>A0ABR6VJS7_9FIRM</name>
<dbReference type="InterPro" id="IPR001539">
    <property type="entry name" value="Peptidase_U32"/>
</dbReference>
<sequence length="732" mass="80261">MAELLAPAGSLETVLTAIDAGADAVYFGGKSFNARKFAHNLADETMAQAVETAHSFGVKVYVTVNIVMADTELDELKGYLQKLDALQVDGIIVQDLAVAALARECAPNLPLHGSTQMTVSDLHGVRFLEKLGFTQVVLARELPLTEIRYICAHAKAAIEVFIHGASCMAYSGQCLMSSFIGGRSGNRGACAQPCRLPYQLYDGEKAVSPSERYLLSLKDLNGAAYIDDLLDAGVASLKVEGRMKGAAYVRAVTRAYRLLIDGHYQAPRQRQATREEADRLLAESFNRTYQDDFLGGHISRHTVTEQTSGNLVPKAAGTDPGLTRRIPLYAHIDTTEAKQLRLTFWDEAGHTVQAVADYVVQKASHRPATQAWAEAQLSRLGDSLFSLVQATLWDETYMIPASVLNDLRRQCCHALQKQITQSYARPAAGNLAAAPLRDVPELTRPARLELTVRCDSLDGAEAAITNGASRVIYGGETYTHSFTLGADWERLAGLADAAGIPFWVATPRVFWPSQATAVLTEIKQAMAAGAAGVYAGSMGIFDLLQENHISLPVSADWSLNIFNHLSAGLYAGLGCQEVTLSPELMLRQIKDIVKHLSVPVEVLAEGRIEMMITEYCQAAALLSKEGKTHCGGACRKRNLSLKDRHDEHFPVVTDEFCRNHILNNRDLDMAPYVKELRQAGIARLRIEGRGRTPHWIAEQVRRYGRLCDGTETMLLTKEDRTVTRGHFFHGIL</sequence>
<evidence type="ECO:0000259" key="1">
    <source>
        <dbReference type="Pfam" id="PF12392"/>
    </source>
</evidence>
<proteinExistence type="predicted"/>
<dbReference type="InterPro" id="IPR020988">
    <property type="entry name" value="Pept_U32_collagenase"/>
</dbReference>
<dbReference type="RefSeq" id="WP_186503120.1">
    <property type="nucleotide sequence ID" value="NZ_JACOGK010000017.1"/>
</dbReference>
<protein>
    <submittedName>
        <fullName evidence="2">U32 family peptidase</fullName>
    </submittedName>
</protein>
<dbReference type="SUPFAM" id="SSF110395">
    <property type="entry name" value="CutC-like"/>
    <property type="match status" value="1"/>
</dbReference>
<dbReference type="EMBL" id="JACOGK010000017">
    <property type="protein sequence ID" value="MBC3536964.1"/>
    <property type="molecule type" value="Genomic_DNA"/>
</dbReference>
<dbReference type="Pfam" id="PF12392">
    <property type="entry name" value="DUF3656"/>
    <property type="match status" value="1"/>
</dbReference>
<dbReference type="Proteomes" id="UP000606870">
    <property type="component" value="Unassembled WGS sequence"/>
</dbReference>
<dbReference type="PANTHER" id="PTHR30217">
    <property type="entry name" value="PEPTIDASE U32 FAMILY"/>
    <property type="match status" value="1"/>
</dbReference>
<dbReference type="InterPro" id="IPR036822">
    <property type="entry name" value="CutC-like_dom_sf"/>
</dbReference>
<evidence type="ECO:0000313" key="2">
    <source>
        <dbReference type="EMBL" id="MBC3536964.1"/>
    </source>
</evidence>
<feature type="domain" description="Peptidase U32 collagenase" evidence="1">
    <location>
        <begin position="323"/>
        <end position="419"/>
    </location>
</feature>
<comment type="caution">
    <text evidence="2">The sequence shown here is derived from an EMBL/GenBank/DDBJ whole genome shotgun (WGS) entry which is preliminary data.</text>
</comment>
<gene>
    <name evidence="2" type="ORF">H8J70_06845</name>
</gene>
<dbReference type="Pfam" id="PF01136">
    <property type="entry name" value="Peptidase_U32"/>
    <property type="match status" value="2"/>
</dbReference>
<accession>A0ABR6VJS7</accession>
<keyword evidence="3" id="KW-1185">Reference proteome</keyword>
<dbReference type="PANTHER" id="PTHR30217:SF10">
    <property type="entry name" value="23S RRNA 5-HYDROXYCYTIDINE C2501 SYNTHASE"/>
    <property type="match status" value="1"/>
</dbReference>
<reference evidence="2 3" key="1">
    <citation type="submission" date="2020-08" db="EMBL/GenBank/DDBJ databases">
        <authorList>
            <person name="Liu C."/>
            <person name="Sun Q."/>
        </authorList>
    </citation>
    <scope>NUCLEOTIDE SEQUENCE [LARGE SCALE GENOMIC DNA]</scope>
    <source>
        <strain evidence="2 3">NSJ-59</strain>
    </source>
</reference>
<dbReference type="InterPro" id="IPR051454">
    <property type="entry name" value="RNA/ubiquinone_mod_enzymes"/>
</dbReference>